<dbReference type="OrthoDB" id="3695770at2"/>
<proteinExistence type="predicted"/>
<accession>A0A4R7W4B3</accession>
<dbReference type="RefSeq" id="WP_133901706.1">
    <property type="nucleotide sequence ID" value="NZ_SOCP01000002.1"/>
</dbReference>
<reference evidence="1 2" key="1">
    <citation type="submission" date="2019-03" db="EMBL/GenBank/DDBJ databases">
        <title>Genomic Encyclopedia of Archaeal and Bacterial Type Strains, Phase II (KMG-II): from individual species to whole genera.</title>
        <authorList>
            <person name="Goeker M."/>
        </authorList>
    </citation>
    <scope>NUCLEOTIDE SEQUENCE [LARGE SCALE GENOMIC DNA]</scope>
    <source>
        <strain evidence="1 2">DSM 45499</strain>
    </source>
</reference>
<dbReference type="Pfam" id="PF03995">
    <property type="entry name" value="Inhibitor_I36"/>
    <property type="match status" value="1"/>
</dbReference>
<dbReference type="EMBL" id="SOCP01000002">
    <property type="protein sequence ID" value="TDV56467.1"/>
    <property type="molecule type" value="Genomic_DNA"/>
</dbReference>
<evidence type="ECO:0000313" key="2">
    <source>
        <dbReference type="Proteomes" id="UP000294927"/>
    </source>
</evidence>
<dbReference type="Proteomes" id="UP000294927">
    <property type="component" value="Unassembled WGS sequence"/>
</dbReference>
<comment type="caution">
    <text evidence="1">The sequence shown here is derived from an EMBL/GenBank/DDBJ whole genome shotgun (WGS) entry which is preliminary data.</text>
</comment>
<name>A0A4R7W4B3_9PSEU</name>
<evidence type="ECO:0000313" key="1">
    <source>
        <dbReference type="EMBL" id="TDV56467.1"/>
    </source>
</evidence>
<gene>
    <name evidence="1" type="ORF">CLV71_102534</name>
</gene>
<dbReference type="AlphaFoldDB" id="A0A4R7W4B3"/>
<keyword evidence="2" id="KW-1185">Reference proteome</keyword>
<sequence length="105" mass="11387">MSLTRRAYLCFYFNSNYAGARADYLYSDGNLDNERFNKGGSGANGYNVVVKNNAASVVNNWSYSATVYYNSGCNGSVASQTIGAYGKANLNASMKNENASFREPS</sequence>
<organism evidence="1 2">
    <name type="scientific">Actinophytocola oryzae</name>
    <dbReference type="NCBI Taxonomy" id="502181"/>
    <lineage>
        <taxon>Bacteria</taxon>
        <taxon>Bacillati</taxon>
        <taxon>Actinomycetota</taxon>
        <taxon>Actinomycetes</taxon>
        <taxon>Pseudonocardiales</taxon>
        <taxon>Pseudonocardiaceae</taxon>
    </lineage>
</organism>
<protein>
    <submittedName>
        <fullName evidence="1">Peptidase inhibitor family I36</fullName>
    </submittedName>
</protein>